<organism evidence="1 2">
    <name type="scientific">Clostridium neonatale</name>
    <dbReference type="NCBI Taxonomy" id="137838"/>
    <lineage>
        <taxon>Bacteria</taxon>
        <taxon>Bacillati</taxon>
        <taxon>Bacillota</taxon>
        <taxon>Clostridia</taxon>
        <taxon>Eubacteriales</taxon>
        <taxon>Clostridiaceae</taxon>
        <taxon>Clostridium</taxon>
    </lineage>
</organism>
<dbReference type="SUPFAM" id="SSF74650">
    <property type="entry name" value="Galactose mutarotase-like"/>
    <property type="match status" value="1"/>
</dbReference>
<comment type="caution">
    <text evidence="1">The sequence shown here is derived from an EMBL/GenBank/DDBJ whole genome shotgun (WGS) entry which is preliminary data.</text>
</comment>
<dbReference type="GO" id="GO:0005975">
    <property type="term" value="P:carbohydrate metabolic process"/>
    <property type="evidence" value="ECO:0007669"/>
    <property type="project" value="InterPro"/>
</dbReference>
<name>A0AA86MLJ6_9CLOT</name>
<sequence length="291" mass="33879">MLYSLENDKIKITVSDHGAELHSLTSQGENIEYLWNGNLEYWKYHAPTLFPIVGKTKDLKYRIDGEEYELPAHGLARISEFNLMEKTDNYIAFQLKYSEESLKVYPYKFSLIIAYEIKDNCVKVIYKVRNLDNKEILFSIGAHPAFMCPIVENENIEDCYLEFNRIETSSFMGVNKEAYICKKRHECLNDSNIISLSKELFKNGVLIFDDLKSDRVTIKSRKSKKSLSVEFKGFPYIGFWAPEKGAPFICLEPWFGHADYEDFNGEFKDKEGIISLEEGQEFICSYNIFIK</sequence>
<dbReference type="GO" id="GO:0030246">
    <property type="term" value="F:carbohydrate binding"/>
    <property type="evidence" value="ECO:0007669"/>
    <property type="project" value="InterPro"/>
</dbReference>
<accession>A0AA86MLJ6</accession>
<dbReference type="PANTHER" id="PTHR11122">
    <property type="entry name" value="APOSPORY-ASSOCIATED PROTEIN C-RELATED"/>
    <property type="match status" value="1"/>
</dbReference>
<evidence type="ECO:0000313" key="1">
    <source>
        <dbReference type="EMBL" id="CAG9704552.1"/>
    </source>
</evidence>
<dbReference type="EMBL" id="CAKJVE010000004">
    <property type="protein sequence ID" value="CAG9704552.1"/>
    <property type="molecule type" value="Genomic_DNA"/>
</dbReference>
<evidence type="ECO:0000313" key="2">
    <source>
        <dbReference type="Proteomes" id="UP000789738"/>
    </source>
</evidence>
<dbReference type="PANTHER" id="PTHR11122:SF13">
    <property type="entry name" value="GLUCOSE-6-PHOSPHATE 1-EPIMERASE"/>
    <property type="match status" value="1"/>
</dbReference>
<protein>
    <submittedName>
        <fullName evidence="1">Aldose 1-epimerase</fullName>
    </submittedName>
</protein>
<dbReference type="Proteomes" id="UP000789738">
    <property type="component" value="Unassembled WGS sequence"/>
</dbReference>
<proteinExistence type="predicted"/>
<dbReference type="CDD" id="cd09024">
    <property type="entry name" value="Aldose_epim_lacX"/>
    <property type="match status" value="1"/>
</dbReference>
<dbReference type="Gene3D" id="2.70.98.10">
    <property type="match status" value="1"/>
</dbReference>
<gene>
    <name evidence="1" type="ORF">CNEO_41325</name>
</gene>
<dbReference type="InterPro" id="IPR014718">
    <property type="entry name" value="GH-type_carb-bd"/>
</dbReference>
<dbReference type="RefSeq" id="WP_125147620.1">
    <property type="nucleotide sequence ID" value="NZ_CAKJVE010000004.1"/>
</dbReference>
<dbReference type="InterPro" id="IPR037481">
    <property type="entry name" value="LacX"/>
</dbReference>
<dbReference type="InterPro" id="IPR008183">
    <property type="entry name" value="Aldose_1/G6P_1-epimerase"/>
</dbReference>
<dbReference type="InterPro" id="IPR011013">
    <property type="entry name" value="Gal_mutarotase_sf_dom"/>
</dbReference>
<dbReference type="AlphaFoldDB" id="A0AA86MLJ6"/>
<dbReference type="GO" id="GO:0016853">
    <property type="term" value="F:isomerase activity"/>
    <property type="evidence" value="ECO:0007669"/>
    <property type="project" value="InterPro"/>
</dbReference>
<reference evidence="1" key="1">
    <citation type="submission" date="2021-10" db="EMBL/GenBank/DDBJ databases">
        <authorList>
            <person name="Mesa V."/>
        </authorList>
    </citation>
    <scope>NUCLEOTIDE SEQUENCE</scope>
    <source>
        <strain evidence="1">CC3_PB</strain>
    </source>
</reference>
<dbReference type="Pfam" id="PF01263">
    <property type="entry name" value="Aldose_epim"/>
    <property type="match status" value="1"/>
</dbReference>